<keyword evidence="8" id="KW-1185">Reference proteome</keyword>
<dbReference type="InterPro" id="IPR030373">
    <property type="entry name" value="PABS_CS"/>
</dbReference>
<organism evidence="7 8">
    <name type="scientific">Xenorhabdus vietnamensis</name>
    <dbReference type="NCBI Taxonomy" id="351656"/>
    <lineage>
        <taxon>Bacteria</taxon>
        <taxon>Pseudomonadati</taxon>
        <taxon>Pseudomonadota</taxon>
        <taxon>Gammaproteobacteria</taxon>
        <taxon>Enterobacterales</taxon>
        <taxon>Morganellaceae</taxon>
        <taxon>Xenorhabdus</taxon>
    </lineage>
</organism>
<dbReference type="GO" id="GO:0005829">
    <property type="term" value="C:cytosol"/>
    <property type="evidence" value="ECO:0007669"/>
    <property type="project" value="TreeGrafter"/>
</dbReference>
<dbReference type="GO" id="GO:0004766">
    <property type="term" value="F:spermidine synthase activity"/>
    <property type="evidence" value="ECO:0007669"/>
    <property type="project" value="TreeGrafter"/>
</dbReference>
<dbReference type="InterPro" id="IPR001045">
    <property type="entry name" value="Spermi_synthase"/>
</dbReference>
<protein>
    <submittedName>
        <fullName evidence="7">Spermidine synthase</fullName>
    </submittedName>
</protein>
<comment type="similarity">
    <text evidence="1">Belongs to the spermidine/spermine synthase family.</text>
</comment>
<name>A0A1Y2SED9_9GAMM</name>
<comment type="caution">
    <text evidence="5">Lacks conserved residue(s) required for the propagation of feature annotation.</text>
</comment>
<dbReference type="InterPro" id="IPR037163">
    <property type="entry name" value="Spermidine_synt_N_sf"/>
</dbReference>
<dbReference type="Proteomes" id="UP000194350">
    <property type="component" value="Unassembled WGS sequence"/>
</dbReference>
<dbReference type="GO" id="GO:0008295">
    <property type="term" value="P:spermidine biosynthetic process"/>
    <property type="evidence" value="ECO:0007669"/>
    <property type="project" value="UniProtKB-KW"/>
</dbReference>
<dbReference type="InterPro" id="IPR035246">
    <property type="entry name" value="Spermidine_synt_N"/>
</dbReference>
<dbReference type="Pfam" id="PF01564">
    <property type="entry name" value="Spermine_synth"/>
    <property type="match status" value="1"/>
</dbReference>
<dbReference type="InterPro" id="IPR029063">
    <property type="entry name" value="SAM-dependent_MTases_sf"/>
</dbReference>
<dbReference type="Pfam" id="PF17284">
    <property type="entry name" value="Spermine_synt_N"/>
    <property type="match status" value="1"/>
</dbReference>
<dbReference type="AlphaFoldDB" id="A0A1Y2SED9"/>
<dbReference type="Gene3D" id="3.40.50.150">
    <property type="entry name" value="Vaccinia Virus protein VP39"/>
    <property type="match status" value="1"/>
</dbReference>
<dbReference type="EMBL" id="MUBJ01000005">
    <property type="protein sequence ID" value="OTA17048.1"/>
    <property type="molecule type" value="Genomic_DNA"/>
</dbReference>
<dbReference type="PROSITE" id="PS51006">
    <property type="entry name" value="PABS_2"/>
    <property type="match status" value="1"/>
</dbReference>
<dbReference type="STRING" id="351656.Xvie_01303"/>
<accession>A0A1Y2SED9</accession>
<evidence type="ECO:0000259" key="6">
    <source>
        <dbReference type="PROSITE" id="PS51006"/>
    </source>
</evidence>
<dbReference type="SUPFAM" id="SSF53335">
    <property type="entry name" value="S-adenosyl-L-methionine-dependent methyltransferases"/>
    <property type="match status" value="1"/>
</dbReference>
<dbReference type="InterPro" id="IPR030374">
    <property type="entry name" value="PABS"/>
</dbReference>
<reference evidence="7 8" key="1">
    <citation type="submission" date="2016-10" db="EMBL/GenBank/DDBJ databases">
        <title>Systematic genetic and metabolomic analysis of Xenorhabdus and Photorhabdus spp., highlights the requirements for a dual symbiotic and pathogenic life style.</title>
        <authorList>
            <person name="Tobias N.J."/>
            <person name="Wolff H."/>
            <person name="Djahanschiri B."/>
            <person name="Pidot S.J."/>
            <person name="Stinear T.P."/>
            <person name="Ebersberger I."/>
            <person name="Bode H.B."/>
        </authorList>
    </citation>
    <scope>NUCLEOTIDE SEQUENCE [LARGE SCALE GENOMIC DNA]</scope>
    <source>
        <strain evidence="7 8">DSM 22392</strain>
    </source>
</reference>
<feature type="domain" description="PABS" evidence="6">
    <location>
        <begin position="1"/>
        <end position="94"/>
    </location>
</feature>
<keyword evidence="4 5" id="KW-0620">Polyamine biosynthesis</keyword>
<evidence type="ECO:0000256" key="5">
    <source>
        <dbReference type="PROSITE-ProRule" id="PRU00354"/>
    </source>
</evidence>
<dbReference type="Gene3D" id="2.30.140.10">
    <property type="entry name" value="Spermidine synthase, tetramerisation domain"/>
    <property type="match status" value="1"/>
</dbReference>
<evidence type="ECO:0000256" key="3">
    <source>
        <dbReference type="ARBA" id="ARBA00023066"/>
    </source>
</evidence>
<gene>
    <name evidence="7" type="ORF">Xvie_01303</name>
</gene>
<proteinExistence type="inferred from homology"/>
<sequence>MKAVENALYHDKTEYQDLIIFENTELGCIMALDDVVQTTDRGEFIYHGMMVHVPLFAHGQTKKVLIIGGGNGGMLREICRQYLPNYSASELSDS</sequence>
<keyword evidence="3" id="KW-0745">Spermidine biosynthesis</keyword>
<keyword evidence="2 5" id="KW-0808">Transferase</keyword>
<comment type="caution">
    <text evidence="7">The sequence shown here is derived from an EMBL/GenBank/DDBJ whole genome shotgun (WGS) entry which is preliminary data.</text>
</comment>
<evidence type="ECO:0000256" key="2">
    <source>
        <dbReference type="ARBA" id="ARBA00022679"/>
    </source>
</evidence>
<evidence type="ECO:0000313" key="7">
    <source>
        <dbReference type="EMBL" id="OTA17048.1"/>
    </source>
</evidence>
<dbReference type="PROSITE" id="PS01330">
    <property type="entry name" value="PABS_1"/>
    <property type="match status" value="1"/>
</dbReference>
<dbReference type="PANTHER" id="PTHR11558:SF11">
    <property type="entry name" value="SPERMIDINE SYNTHASE"/>
    <property type="match status" value="1"/>
</dbReference>
<evidence type="ECO:0000313" key="8">
    <source>
        <dbReference type="Proteomes" id="UP000194350"/>
    </source>
</evidence>
<dbReference type="PANTHER" id="PTHR11558">
    <property type="entry name" value="SPERMIDINE/SPERMINE SYNTHASE"/>
    <property type="match status" value="1"/>
</dbReference>
<evidence type="ECO:0000256" key="4">
    <source>
        <dbReference type="ARBA" id="ARBA00023115"/>
    </source>
</evidence>
<evidence type="ECO:0000256" key="1">
    <source>
        <dbReference type="ARBA" id="ARBA00007867"/>
    </source>
</evidence>